<name>A0ABN4B7T4_MESH1</name>
<reference evidence="7 8" key="1">
    <citation type="journal article" date="2013" name="BMC Genomics">
        <title>Comparative genomic analyses of Mycoplasma hyopneumoniae pathogenic 168 strain and its high-passaged attenuated strain.</title>
        <authorList>
            <person name="Liu W."/>
            <person name="Xiao S."/>
            <person name="Li M."/>
            <person name="Guo S."/>
            <person name="Li S."/>
            <person name="Luo R."/>
            <person name="Feng Z."/>
            <person name="Li B."/>
            <person name="Zhou Z."/>
            <person name="Shao G."/>
            <person name="Chen H."/>
            <person name="Fang L."/>
        </authorList>
    </citation>
    <scope>NUCLEOTIDE SEQUENCE [LARGE SCALE GENOMIC DNA]</scope>
    <source>
        <strain evidence="7 8">168-L</strain>
    </source>
</reference>
<dbReference type="InterPro" id="IPR003593">
    <property type="entry name" value="AAA+_ATPase"/>
</dbReference>
<feature type="transmembrane region" description="Helical" evidence="5">
    <location>
        <begin position="252"/>
        <end position="275"/>
    </location>
</feature>
<dbReference type="EMBL" id="CP003131">
    <property type="protein sequence ID" value="AGM21799.1"/>
    <property type="molecule type" value="Genomic_DNA"/>
</dbReference>
<keyword evidence="5" id="KW-0812">Transmembrane</keyword>
<dbReference type="Pfam" id="PF00005">
    <property type="entry name" value="ABC_tran"/>
    <property type="match status" value="1"/>
</dbReference>
<feature type="transmembrane region" description="Helical" evidence="5">
    <location>
        <begin position="723"/>
        <end position="750"/>
    </location>
</feature>
<evidence type="ECO:0000256" key="4">
    <source>
        <dbReference type="ARBA" id="ARBA00022840"/>
    </source>
</evidence>
<dbReference type="SUPFAM" id="SSF52540">
    <property type="entry name" value="P-loop containing nucleoside triphosphate hydrolases"/>
    <property type="match status" value="1"/>
</dbReference>
<keyword evidence="8" id="KW-1185">Reference proteome</keyword>
<sequence length="763" mass="87944">MIKIINLSKKITSKLIFENLNIEIPSNKITFVVGESGVGKSTLINLIAGFTAKDEGEIRFFKNGREEKTPLIDVVFQDSNLIEQLSVKNNILVGNSLIQKETNLNLLEESANFLNIQNSQLDQKVKKLTTIDRQKVAILRAFSRNSDFILLDEPTRNLNQENASSFFENLKKISKNKTILVTSRNLKLAKEYADQVIRIKNNLIEIENLEKSEENNSEKSTFDSTIEQKPANFPTKFKTGFLLVFADFKSKIITTILLIIAFFISIFAIVTYLSFNSKTEGANFKTIFQHQLDSISIQKKDGNLFELDEIKKIKEKDNNIVKILPGYLGYMYLAYNNNVSSFFDPIDFVDESDFFSKRFKPGTKDFQGRFIKNENEIIISSKLAKKLKIENPIGKKVNFFDDINNRKNEQELLIVGINNAVNQWNQMLSFVHFNSPVSTFIKNKQRDNNENDQIFSLLKSKSRENSQDAQINKIYYEDQPEISKFRLLEGKFPKNSNEIAISSNMRNALNFGKKSSVIDSLISSFSKNNGQKFKFKIVGIFDSNSRENQGNFDKNSKIQGKLSLKTEVIFHHTIIEKSKIFKPRFLKVFFDYKNLDKNIKNFWNSFPGYKKLEPPSMIKDNFEGPIIVWRWLFISIAGILLIFFLFGMIFYSINLASSKKKIIGILKNLKAKTWQIFLFHWMTGIFISLLVLIFGLILMVPLIPEIYHLISGQNVVLPPYSIISFYVFIIWLAMFLIFSILFMLVLLLHYKKSVPAVLRSSGI</sequence>
<protein>
    <submittedName>
        <fullName evidence="7">ABC transporter ATP-binding protein</fullName>
    </submittedName>
</protein>
<gene>
    <name evidence="7" type="ORF">MHP168L_019</name>
</gene>
<keyword evidence="5" id="KW-0472">Membrane</keyword>
<dbReference type="InterPro" id="IPR050153">
    <property type="entry name" value="Metal_Ion_Import_ABC"/>
</dbReference>
<keyword evidence="4 7" id="KW-0067">ATP-binding</keyword>
<feature type="transmembrane region" description="Helical" evidence="5">
    <location>
        <begin position="677"/>
        <end position="703"/>
    </location>
</feature>
<keyword evidence="5" id="KW-1133">Transmembrane helix</keyword>
<dbReference type="Gene3D" id="3.40.50.300">
    <property type="entry name" value="P-loop containing nucleotide triphosphate hydrolases"/>
    <property type="match status" value="1"/>
</dbReference>
<feature type="domain" description="ABC transporter" evidence="6">
    <location>
        <begin position="2"/>
        <end position="226"/>
    </location>
</feature>
<feature type="transmembrane region" description="Helical" evidence="5">
    <location>
        <begin position="628"/>
        <end position="656"/>
    </location>
</feature>
<dbReference type="PANTHER" id="PTHR42734:SF17">
    <property type="entry name" value="METAL TRANSPORT SYSTEM ATP-BINDING PROTEIN TM_0124-RELATED"/>
    <property type="match status" value="1"/>
</dbReference>
<evidence type="ECO:0000313" key="8">
    <source>
        <dbReference type="Proteomes" id="UP000013962"/>
    </source>
</evidence>
<evidence type="ECO:0000313" key="7">
    <source>
        <dbReference type="EMBL" id="AGM21799.1"/>
    </source>
</evidence>
<evidence type="ECO:0000256" key="3">
    <source>
        <dbReference type="ARBA" id="ARBA00022741"/>
    </source>
</evidence>
<proteinExistence type="inferred from homology"/>
<evidence type="ECO:0000259" key="6">
    <source>
        <dbReference type="PROSITE" id="PS50893"/>
    </source>
</evidence>
<dbReference type="PROSITE" id="PS50893">
    <property type="entry name" value="ABC_TRANSPORTER_2"/>
    <property type="match status" value="1"/>
</dbReference>
<organism evidence="7 8">
    <name type="scientific">Mesomycoplasma hyopneumoniae 168-L</name>
    <dbReference type="NCBI Taxonomy" id="1116211"/>
    <lineage>
        <taxon>Bacteria</taxon>
        <taxon>Bacillati</taxon>
        <taxon>Mycoplasmatota</taxon>
        <taxon>Mycoplasmoidales</taxon>
        <taxon>Metamycoplasmataceae</taxon>
        <taxon>Mesomycoplasma</taxon>
    </lineage>
</organism>
<dbReference type="PANTHER" id="PTHR42734">
    <property type="entry name" value="METAL TRANSPORT SYSTEM ATP-BINDING PROTEIN TM_0124-RELATED"/>
    <property type="match status" value="1"/>
</dbReference>
<dbReference type="RefSeq" id="WP_014579529.1">
    <property type="nucleotide sequence ID" value="NC_021283.1"/>
</dbReference>
<evidence type="ECO:0000256" key="2">
    <source>
        <dbReference type="ARBA" id="ARBA00022448"/>
    </source>
</evidence>
<comment type="similarity">
    <text evidence="1">Belongs to the ABC transporter superfamily.</text>
</comment>
<evidence type="ECO:0000256" key="5">
    <source>
        <dbReference type="SAM" id="Phobius"/>
    </source>
</evidence>
<dbReference type="InterPro" id="IPR003439">
    <property type="entry name" value="ABC_transporter-like_ATP-bd"/>
</dbReference>
<dbReference type="Proteomes" id="UP000013962">
    <property type="component" value="Chromosome"/>
</dbReference>
<dbReference type="GO" id="GO:0005524">
    <property type="term" value="F:ATP binding"/>
    <property type="evidence" value="ECO:0007669"/>
    <property type="project" value="UniProtKB-KW"/>
</dbReference>
<dbReference type="SMART" id="SM00382">
    <property type="entry name" value="AAA"/>
    <property type="match status" value="1"/>
</dbReference>
<accession>A0ABN4B7T4</accession>
<dbReference type="InterPro" id="IPR027417">
    <property type="entry name" value="P-loop_NTPase"/>
</dbReference>
<evidence type="ECO:0000256" key="1">
    <source>
        <dbReference type="ARBA" id="ARBA00005417"/>
    </source>
</evidence>
<keyword evidence="2" id="KW-0813">Transport</keyword>
<keyword evidence="3" id="KW-0547">Nucleotide-binding</keyword>